<dbReference type="PANTHER" id="PTHR43713">
    <property type="entry name" value="GLUTAMATE-1-SEMIALDEHYDE 2,1-AMINOMUTASE"/>
    <property type="match status" value="1"/>
</dbReference>
<evidence type="ECO:0000313" key="4">
    <source>
        <dbReference type="EMBL" id="KAF2721560.1"/>
    </source>
</evidence>
<evidence type="ECO:0000313" key="5">
    <source>
        <dbReference type="Proteomes" id="UP000799441"/>
    </source>
</evidence>
<keyword evidence="5" id="KW-1185">Reference proteome</keyword>
<name>A0A9P4UQZ9_9PEZI</name>
<dbReference type="InterPro" id="IPR015422">
    <property type="entry name" value="PyrdxlP-dep_Trfase_small"/>
</dbReference>
<reference evidence="4" key="1">
    <citation type="journal article" date="2020" name="Stud. Mycol.">
        <title>101 Dothideomycetes genomes: a test case for predicting lifestyles and emergence of pathogens.</title>
        <authorList>
            <person name="Haridas S."/>
            <person name="Albert R."/>
            <person name="Binder M."/>
            <person name="Bloem J."/>
            <person name="Labutti K."/>
            <person name="Salamov A."/>
            <person name="Andreopoulos B."/>
            <person name="Baker S."/>
            <person name="Barry K."/>
            <person name="Bills G."/>
            <person name="Bluhm B."/>
            <person name="Cannon C."/>
            <person name="Castanera R."/>
            <person name="Culley D."/>
            <person name="Daum C."/>
            <person name="Ezra D."/>
            <person name="Gonzalez J."/>
            <person name="Henrissat B."/>
            <person name="Kuo A."/>
            <person name="Liang C."/>
            <person name="Lipzen A."/>
            <person name="Lutzoni F."/>
            <person name="Magnuson J."/>
            <person name="Mondo S."/>
            <person name="Nolan M."/>
            <person name="Ohm R."/>
            <person name="Pangilinan J."/>
            <person name="Park H.-J."/>
            <person name="Ramirez L."/>
            <person name="Alfaro M."/>
            <person name="Sun H."/>
            <person name="Tritt A."/>
            <person name="Yoshinaga Y."/>
            <person name="Zwiers L.-H."/>
            <person name="Turgeon B."/>
            <person name="Goodwin S."/>
            <person name="Spatafora J."/>
            <person name="Crous P."/>
            <person name="Grigoriev I."/>
        </authorList>
    </citation>
    <scope>NUCLEOTIDE SEQUENCE</scope>
    <source>
        <strain evidence="4">CBS 116435</strain>
    </source>
</reference>
<proteinExistence type="inferred from homology"/>
<organism evidence="4 5">
    <name type="scientific">Polychaeton citri CBS 116435</name>
    <dbReference type="NCBI Taxonomy" id="1314669"/>
    <lineage>
        <taxon>Eukaryota</taxon>
        <taxon>Fungi</taxon>
        <taxon>Dikarya</taxon>
        <taxon>Ascomycota</taxon>
        <taxon>Pezizomycotina</taxon>
        <taxon>Dothideomycetes</taxon>
        <taxon>Dothideomycetidae</taxon>
        <taxon>Capnodiales</taxon>
        <taxon>Capnodiaceae</taxon>
        <taxon>Polychaeton</taxon>
    </lineage>
</organism>
<keyword evidence="4" id="KW-0032">Aminotransferase</keyword>
<dbReference type="AlphaFoldDB" id="A0A9P4UQZ9"/>
<evidence type="ECO:0000256" key="2">
    <source>
        <dbReference type="ARBA" id="ARBA00022898"/>
    </source>
</evidence>
<dbReference type="Gene3D" id="3.90.1150.10">
    <property type="entry name" value="Aspartate Aminotransferase, domain 1"/>
    <property type="match status" value="1"/>
</dbReference>
<comment type="caution">
    <text evidence="4">The sequence shown here is derived from an EMBL/GenBank/DDBJ whole genome shotgun (WGS) entry which is preliminary data.</text>
</comment>
<accession>A0A9P4UQZ9</accession>
<evidence type="ECO:0000256" key="3">
    <source>
        <dbReference type="RuleBase" id="RU003560"/>
    </source>
</evidence>
<dbReference type="GO" id="GO:0008483">
    <property type="term" value="F:transaminase activity"/>
    <property type="evidence" value="ECO:0007669"/>
    <property type="project" value="UniProtKB-KW"/>
</dbReference>
<gene>
    <name evidence="4" type="ORF">K431DRAFT_284709</name>
</gene>
<dbReference type="Proteomes" id="UP000799441">
    <property type="component" value="Unassembled WGS sequence"/>
</dbReference>
<keyword evidence="2 3" id="KW-0663">Pyridoxal phosphate</keyword>
<dbReference type="Gene3D" id="3.40.640.10">
    <property type="entry name" value="Type I PLP-dependent aspartate aminotransferase-like (Major domain)"/>
    <property type="match status" value="1"/>
</dbReference>
<comment type="cofactor">
    <cofactor evidence="1">
        <name>pyridoxal 5'-phosphate</name>
        <dbReference type="ChEBI" id="CHEBI:597326"/>
    </cofactor>
</comment>
<protein>
    <submittedName>
        <fullName evidence="4">Class III aminotransferase</fullName>
    </submittedName>
</protein>
<dbReference type="InterPro" id="IPR015421">
    <property type="entry name" value="PyrdxlP-dep_Trfase_major"/>
</dbReference>
<dbReference type="InterPro" id="IPR005814">
    <property type="entry name" value="Aminotrans_3"/>
</dbReference>
<dbReference type="InterPro" id="IPR015424">
    <property type="entry name" value="PyrdxlP-dep_Trfase"/>
</dbReference>
<dbReference type="OrthoDB" id="425114at2759"/>
<dbReference type="PANTHER" id="PTHR43713:SF3">
    <property type="entry name" value="GLUTAMATE-1-SEMIALDEHYDE 2,1-AMINOMUTASE 1, CHLOROPLASTIC-RELATED"/>
    <property type="match status" value="1"/>
</dbReference>
<evidence type="ECO:0000256" key="1">
    <source>
        <dbReference type="ARBA" id="ARBA00001933"/>
    </source>
</evidence>
<dbReference type="GO" id="GO:0030170">
    <property type="term" value="F:pyridoxal phosphate binding"/>
    <property type="evidence" value="ECO:0007669"/>
    <property type="project" value="InterPro"/>
</dbReference>
<comment type="similarity">
    <text evidence="3">Belongs to the class-III pyridoxal-phosphate-dependent aminotransferase family.</text>
</comment>
<sequence length="441" mass="47590">MSDQTLRHAHAAAFEAFADGNAKSKAIYDRATESLPGGNTRTVLFYEPFPISIASARGSKMTSVDGKEYVDFLGEYTAGLYGHSEPVILEAITQALSRGLSFGSHNADEAELAALVRERFPSIDLLRFTNSGTEANLMAIALAKIFTKKSKVLVFSGGYHGGVFLFKEGYSSPLNAPHEYLIAKYNDVESVEELVSKAENANDLAAIVVEPMIGSSGAIPGDHAFLAGLRQVASKHGAVLIFDEVMTSRLYRGRGVQGELPDEAQPDLTTLGKWIGGGMSFGCFGGKREIMELFDPRNPGALAHAGTFNNNVLTMAAGRAGLEKIFTPDRAGELHEKGEQLRKRLQAVSEGSLLKVTGCGSLMNLHFTTTPVDAIKRPQDVVGGNTMLGDLLHLFLLEKGYYVARRGFIALSLAISDQDIHGFVDAVKSFIHHHQSVVMLN</sequence>
<dbReference type="EMBL" id="MU003789">
    <property type="protein sequence ID" value="KAF2721560.1"/>
    <property type="molecule type" value="Genomic_DNA"/>
</dbReference>
<keyword evidence="4" id="KW-0808">Transferase</keyword>
<dbReference type="Pfam" id="PF00202">
    <property type="entry name" value="Aminotran_3"/>
    <property type="match status" value="1"/>
</dbReference>
<dbReference type="SUPFAM" id="SSF53383">
    <property type="entry name" value="PLP-dependent transferases"/>
    <property type="match status" value="1"/>
</dbReference>